<evidence type="ECO:0000259" key="5">
    <source>
        <dbReference type="PROSITE" id="PS01124"/>
    </source>
</evidence>
<dbReference type="InterPro" id="IPR009057">
    <property type="entry name" value="Homeodomain-like_sf"/>
</dbReference>
<protein>
    <submittedName>
        <fullName evidence="6">AraC family transcriptional regulator</fullName>
    </submittedName>
</protein>
<dbReference type="InterPro" id="IPR018060">
    <property type="entry name" value="HTH_AraC"/>
</dbReference>
<evidence type="ECO:0000313" key="6">
    <source>
        <dbReference type="EMBL" id="GAA3925994.1"/>
    </source>
</evidence>
<dbReference type="PROSITE" id="PS01124">
    <property type="entry name" value="HTH_ARAC_FAMILY_2"/>
    <property type="match status" value="1"/>
</dbReference>
<keyword evidence="3" id="KW-0010">Activator</keyword>
<organism evidence="6 7">
    <name type="scientific">Litoribacillus peritrichatus</name>
    <dbReference type="NCBI Taxonomy" id="718191"/>
    <lineage>
        <taxon>Bacteria</taxon>
        <taxon>Pseudomonadati</taxon>
        <taxon>Pseudomonadota</taxon>
        <taxon>Gammaproteobacteria</taxon>
        <taxon>Oceanospirillales</taxon>
        <taxon>Oceanospirillaceae</taxon>
        <taxon>Litoribacillus</taxon>
    </lineage>
</organism>
<evidence type="ECO:0000256" key="3">
    <source>
        <dbReference type="ARBA" id="ARBA00023159"/>
    </source>
</evidence>
<dbReference type="Proteomes" id="UP001501565">
    <property type="component" value="Unassembled WGS sequence"/>
</dbReference>
<name>A0ABP7MLV9_9GAMM</name>
<dbReference type="Pfam" id="PF12833">
    <property type="entry name" value="HTH_18"/>
    <property type="match status" value="1"/>
</dbReference>
<dbReference type="InterPro" id="IPR037923">
    <property type="entry name" value="HTH-like"/>
</dbReference>
<dbReference type="SUPFAM" id="SSF51215">
    <property type="entry name" value="Regulatory protein AraC"/>
    <property type="match status" value="1"/>
</dbReference>
<dbReference type="PANTHER" id="PTHR46796">
    <property type="entry name" value="HTH-TYPE TRANSCRIPTIONAL ACTIVATOR RHAS-RELATED"/>
    <property type="match status" value="1"/>
</dbReference>
<dbReference type="InterPro" id="IPR003313">
    <property type="entry name" value="AraC-bd"/>
</dbReference>
<reference evidence="7" key="1">
    <citation type="journal article" date="2019" name="Int. J. Syst. Evol. Microbiol.">
        <title>The Global Catalogue of Microorganisms (GCM) 10K type strain sequencing project: providing services to taxonomists for standard genome sequencing and annotation.</title>
        <authorList>
            <consortium name="The Broad Institute Genomics Platform"/>
            <consortium name="The Broad Institute Genome Sequencing Center for Infectious Disease"/>
            <person name="Wu L."/>
            <person name="Ma J."/>
        </authorList>
    </citation>
    <scope>NUCLEOTIDE SEQUENCE [LARGE SCALE GENOMIC DNA]</scope>
    <source>
        <strain evidence="7">JCM 17551</strain>
    </source>
</reference>
<keyword evidence="1" id="KW-0805">Transcription regulation</keyword>
<dbReference type="SMART" id="SM00342">
    <property type="entry name" value="HTH_ARAC"/>
    <property type="match status" value="1"/>
</dbReference>
<evidence type="ECO:0000256" key="1">
    <source>
        <dbReference type="ARBA" id="ARBA00023015"/>
    </source>
</evidence>
<proteinExistence type="predicted"/>
<dbReference type="PROSITE" id="PS00041">
    <property type="entry name" value="HTH_ARAC_FAMILY_1"/>
    <property type="match status" value="1"/>
</dbReference>
<dbReference type="SUPFAM" id="SSF46689">
    <property type="entry name" value="Homeodomain-like"/>
    <property type="match status" value="2"/>
</dbReference>
<accession>A0ABP7MLV9</accession>
<feature type="domain" description="HTH araC/xylS-type" evidence="5">
    <location>
        <begin position="174"/>
        <end position="271"/>
    </location>
</feature>
<dbReference type="InterPro" id="IPR050204">
    <property type="entry name" value="AraC_XylS_family_regulators"/>
</dbReference>
<gene>
    <name evidence="6" type="ORF">GCM10022277_22600</name>
</gene>
<comment type="caution">
    <text evidence="6">The sequence shown here is derived from an EMBL/GenBank/DDBJ whole genome shotgun (WGS) entry which is preliminary data.</text>
</comment>
<dbReference type="Pfam" id="PF02311">
    <property type="entry name" value="AraC_binding"/>
    <property type="match status" value="1"/>
</dbReference>
<evidence type="ECO:0000313" key="7">
    <source>
        <dbReference type="Proteomes" id="UP001501565"/>
    </source>
</evidence>
<dbReference type="PANTHER" id="PTHR46796:SF2">
    <property type="entry name" value="TRANSCRIPTIONAL REGULATORY PROTEIN"/>
    <property type="match status" value="1"/>
</dbReference>
<dbReference type="InterPro" id="IPR018062">
    <property type="entry name" value="HTH_AraC-typ_CS"/>
</dbReference>
<dbReference type="EMBL" id="BAABBN010000007">
    <property type="protein sequence ID" value="GAA3925994.1"/>
    <property type="molecule type" value="Genomic_DNA"/>
</dbReference>
<keyword evidence="7" id="KW-1185">Reference proteome</keyword>
<dbReference type="Gene3D" id="1.10.10.60">
    <property type="entry name" value="Homeodomain-like"/>
    <property type="match status" value="2"/>
</dbReference>
<evidence type="ECO:0000256" key="2">
    <source>
        <dbReference type="ARBA" id="ARBA00023125"/>
    </source>
</evidence>
<evidence type="ECO:0000256" key="4">
    <source>
        <dbReference type="ARBA" id="ARBA00023163"/>
    </source>
</evidence>
<keyword evidence="4" id="KW-0804">Transcription</keyword>
<dbReference type="RefSeq" id="WP_344798625.1">
    <property type="nucleotide sequence ID" value="NZ_BAABBN010000007.1"/>
</dbReference>
<keyword evidence="2" id="KW-0238">DNA-binding</keyword>
<sequence length="274" mass="30951">MSESAKYTYAKDLNNLEMLQASFRRQTFGKHVHEGFCIGVIEQGAQAFYHSGEIHVADTNSIILVNADEVHTGNSATDYGWSYKAIYPTAEHFELIGSELSQAGCTPYFNQSVLHDPLLASQLKRLYALIADPQNHATLERQTVYLEVMTLLIQRHNRHHFLSPVTGSEHWAIQQIKDYLNANMDQNISLDDLSTLVQLNPHYLVRTFQKATGLPPHAYHVQTRLHQAKALLAHGQPISNVALNTGFTDQSHLNRHFKKAFGVTPGKFQQQARH</sequence>